<reference evidence="1" key="2">
    <citation type="submission" date="2020-09" db="EMBL/GenBank/DDBJ databases">
        <authorList>
            <person name="Sun Q."/>
            <person name="Zhou Y."/>
        </authorList>
    </citation>
    <scope>NUCLEOTIDE SEQUENCE</scope>
    <source>
        <strain evidence="1">CGMCC 1.15095</strain>
    </source>
</reference>
<gene>
    <name evidence="1" type="ORF">GCM10011494_38890</name>
</gene>
<protein>
    <submittedName>
        <fullName evidence="1">Uncharacterized protein</fullName>
    </submittedName>
</protein>
<organism evidence="1 2">
    <name type="scientific">Novosphingobium endophyticum</name>
    <dbReference type="NCBI Taxonomy" id="1955250"/>
    <lineage>
        <taxon>Bacteria</taxon>
        <taxon>Pseudomonadati</taxon>
        <taxon>Pseudomonadota</taxon>
        <taxon>Alphaproteobacteria</taxon>
        <taxon>Sphingomonadales</taxon>
        <taxon>Sphingomonadaceae</taxon>
        <taxon>Novosphingobium</taxon>
    </lineage>
</organism>
<evidence type="ECO:0000313" key="1">
    <source>
        <dbReference type="EMBL" id="GGC16216.1"/>
    </source>
</evidence>
<keyword evidence="2" id="KW-1185">Reference proteome</keyword>
<dbReference type="RefSeq" id="WP_188773220.1">
    <property type="nucleotide sequence ID" value="NZ_BMHK01000060.1"/>
</dbReference>
<dbReference type="Proteomes" id="UP000608154">
    <property type="component" value="Unassembled WGS sequence"/>
</dbReference>
<reference evidence="1" key="1">
    <citation type="journal article" date="2014" name="Int. J. Syst. Evol. Microbiol.">
        <title>Complete genome sequence of Corynebacterium casei LMG S-19264T (=DSM 44701T), isolated from a smear-ripened cheese.</title>
        <authorList>
            <consortium name="US DOE Joint Genome Institute (JGI-PGF)"/>
            <person name="Walter F."/>
            <person name="Albersmeier A."/>
            <person name="Kalinowski J."/>
            <person name="Ruckert C."/>
        </authorList>
    </citation>
    <scope>NUCLEOTIDE SEQUENCE</scope>
    <source>
        <strain evidence="1">CGMCC 1.15095</strain>
    </source>
</reference>
<comment type="caution">
    <text evidence="1">The sequence shown here is derived from an EMBL/GenBank/DDBJ whole genome shotgun (WGS) entry which is preliminary data.</text>
</comment>
<proteinExistence type="predicted"/>
<dbReference type="EMBL" id="BMHK01000060">
    <property type="protein sequence ID" value="GGC16216.1"/>
    <property type="molecule type" value="Genomic_DNA"/>
</dbReference>
<dbReference type="AlphaFoldDB" id="A0A916TWL5"/>
<sequence>MAIRIAPLDGARLKLSGDVETVIALSPGALREGFAIAISDGTLVRGRYDSVRQECRFAVAIEGAGIASIGRCAQGDRLDLAWRIEWISLAAGSHALCPADDPEGAGQAQLMLEIGGRTEGREAA</sequence>
<evidence type="ECO:0000313" key="2">
    <source>
        <dbReference type="Proteomes" id="UP000608154"/>
    </source>
</evidence>
<name>A0A916TWL5_9SPHN</name>
<accession>A0A916TWL5</accession>